<accession>A0A1T8VEE2</accession>
<feature type="compositionally biased region" description="Low complexity" evidence="1">
    <location>
        <begin position="168"/>
        <end position="192"/>
    </location>
</feature>
<feature type="compositionally biased region" description="Polar residues" evidence="1">
    <location>
        <begin position="193"/>
        <end position="211"/>
    </location>
</feature>
<dbReference type="EMBL" id="FVGW01000026">
    <property type="protein sequence ID" value="SKN03474.1"/>
    <property type="molecule type" value="Genomic_DNA"/>
</dbReference>
<feature type="region of interest" description="Disordered" evidence="1">
    <location>
        <begin position="144"/>
        <end position="211"/>
    </location>
</feature>
<evidence type="ECO:0000313" key="3">
    <source>
        <dbReference type="Proteomes" id="UP000190074"/>
    </source>
</evidence>
<gene>
    <name evidence="2" type="ORF">SAMEA2259716_05808</name>
</gene>
<dbReference type="Proteomes" id="UP000190074">
    <property type="component" value="Unassembled WGS sequence"/>
</dbReference>
<protein>
    <submittedName>
        <fullName evidence="2">Conserved protein of uncharacterized function putative phage protein</fullName>
    </submittedName>
</protein>
<name>A0A1T8VEE2_9MYCO</name>
<evidence type="ECO:0000256" key="1">
    <source>
        <dbReference type="SAM" id="MobiDB-lite"/>
    </source>
</evidence>
<dbReference type="AlphaFoldDB" id="A0A1T8VEE2"/>
<reference evidence="2 3" key="1">
    <citation type="submission" date="2016-11" db="EMBL/GenBank/DDBJ databases">
        <authorList>
            <consortium name="Pathogen Informatics"/>
        </authorList>
    </citation>
    <scope>NUCLEOTIDE SEQUENCE [LARGE SCALE GENOMIC DNA]</scope>
    <source>
        <strain evidence="2 3">911</strain>
    </source>
</reference>
<dbReference type="RefSeq" id="WP_131830276.1">
    <property type="nucleotide sequence ID" value="NZ_FVGW01000026.1"/>
</dbReference>
<organism evidence="2 3">
    <name type="scientific">Mycobacteroides abscessus subsp. massiliense</name>
    <dbReference type="NCBI Taxonomy" id="1962118"/>
    <lineage>
        <taxon>Bacteria</taxon>
        <taxon>Bacillati</taxon>
        <taxon>Actinomycetota</taxon>
        <taxon>Actinomycetes</taxon>
        <taxon>Mycobacteriales</taxon>
        <taxon>Mycobacteriaceae</taxon>
        <taxon>Mycobacteroides</taxon>
        <taxon>Mycobacteroides abscessus</taxon>
    </lineage>
</organism>
<sequence>MRQVYEVTVRRDGRWWMVEIPSIRGLTQAQLLEEVEEQATSYIAVNQDKPVSDIGIEIVDINVPSLGKAGEHLLEKVSRTKQRRAELTEKAQEFASKAATLLGEHVMTLADRSLSLDERLNEGDIGFLFGISRPRVNQIVKAETAKAEQRTTQQLDSAPKTAPKKRVSSSTAAAGAKKATTKASTGKKLGTARSSTTTKKTPASNSRTKRA</sequence>
<proteinExistence type="predicted"/>
<evidence type="ECO:0000313" key="2">
    <source>
        <dbReference type="EMBL" id="SKN03474.1"/>
    </source>
</evidence>